<evidence type="ECO:0000313" key="2">
    <source>
        <dbReference type="EMBL" id="CCD51826.1"/>
    </source>
</evidence>
<evidence type="ECO:0000313" key="3">
    <source>
        <dbReference type="Proteomes" id="UP000008177"/>
    </source>
</evidence>
<dbReference type="InParanoid" id="G2YJD9"/>
<evidence type="ECO:0000256" key="1">
    <source>
        <dbReference type="SAM" id="MobiDB-lite"/>
    </source>
</evidence>
<name>G2YJD9_BOTF4</name>
<reference evidence="3" key="1">
    <citation type="journal article" date="2011" name="PLoS Genet.">
        <title>Genomic analysis of the necrotrophic fungal pathogens Sclerotinia sclerotiorum and Botrytis cinerea.</title>
        <authorList>
            <person name="Amselem J."/>
            <person name="Cuomo C.A."/>
            <person name="van Kan J.A."/>
            <person name="Viaud M."/>
            <person name="Benito E.P."/>
            <person name="Couloux A."/>
            <person name="Coutinho P.M."/>
            <person name="de Vries R.P."/>
            <person name="Dyer P.S."/>
            <person name="Fillinger S."/>
            <person name="Fournier E."/>
            <person name="Gout L."/>
            <person name="Hahn M."/>
            <person name="Kohn L."/>
            <person name="Lapalu N."/>
            <person name="Plummer K.M."/>
            <person name="Pradier J.M."/>
            <person name="Quevillon E."/>
            <person name="Sharon A."/>
            <person name="Simon A."/>
            <person name="ten Have A."/>
            <person name="Tudzynski B."/>
            <person name="Tudzynski P."/>
            <person name="Wincker P."/>
            <person name="Andrew M."/>
            <person name="Anthouard V."/>
            <person name="Beever R.E."/>
            <person name="Beffa R."/>
            <person name="Benoit I."/>
            <person name="Bouzid O."/>
            <person name="Brault B."/>
            <person name="Chen Z."/>
            <person name="Choquer M."/>
            <person name="Collemare J."/>
            <person name="Cotton P."/>
            <person name="Danchin E.G."/>
            <person name="Da Silva C."/>
            <person name="Gautier A."/>
            <person name="Giraud C."/>
            <person name="Giraud T."/>
            <person name="Gonzalez C."/>
            <person name="Grossetete S."/>
            <person name="Guldener U."/>
            <person name="Henrissat B."/>
            <person name="Howlett B.J."/>
            <person name="Kodira C."/>
            <person name="Kretschmer M."/>
            <person name="Lappartient A."/>
            <person name="Leroch M."/>
            <person name="Levis C."/>
            <person name="Mauceli E."/>
            <person name="Neuveglise C."/>
            <person name="Oeser B."/>
            <person name="Pearson M."/>
            <person name="Poulain J."/>
            <person name="Poussereau N."/>
            <person name="Quesneville H."/>
            <person name="Rascle C."/>
            <person name="Schumacher J."/>
            <person name="Segurens B."/>
            <person name="Sexton A."/>
            <person name="Silva E."/>
            <person name="Sirven C."/>
            <person name="Soanes D.M."/>
            <person name="Talbot N.J."/>
            <person name="Templeton M."/>
            <person name="Yandava C."/>
            <person name="Yarden O."/>
            <person name="Zeng Q."/>
            <person name="Rollins J.A."/>
            <person name="Lebrun M.H."/>
            <person name="Dickman M."/>
        </authorList>
    </citation>
    <scope>NUCLEOTIDE SEQUENCE [LARGE SCALE GENOMIC DNA]</scope>
    <source>
        <strain evidence="3">T4</strain>
    </source>
</reference>
<dbReference type="Proteomes" id="UP000008177">
    <property type="component" value="Unplaced contigs"/>
</dbReference>
<accession>G2YJD9</accession>
<sequence>MSFASQGPNFNTVGSHPGAPFPNVERACKPERLVKGFAGRWPLSSAPSRAPLQPVAPLGTTAGAMGLDKIVRRNAQKMELTHCGGVQFKPVSALLERMYLEPFTTRKAQGEIARPASLENEGTER</sequence>
<feature type="region of interest" description="Disordered" evidence="1">
    <location>
        <begin position="1"/>
        <end position="24"/>
    </location>
</feature>
<feature type="compositionally biased region" description="Polar residues" evidence="1">
    <location>
        <begin position="1"/>
        <end position="14"/>
    </location>
</feature>
<proteinExistence type="predicted"/>
<protein>
    <submittedName>
        <fullName evidence="2">Uncharacterized protein</fullName>
    </submittedName>
</protein>
<dbReference type="AlphaFoldDB" id="G2YJD9"/>
<dbReference type="EMBL" id="FQ790337">
    <property type="protein sequence ID" value="CCD51826.1"/>
    <property type="molecule type" value="Genomic_DNA"/>
</dbReference>
<dbReference type="HOGENOM" id="CLU_1992276_0_0_1"/>
<organism evidence="2 3">
    <name type="scientific">Botryotinia fuckeliana (strain T4)</name>
    <name type="common">Noble rot fungus</name>
    <name type="synonym">Botrytis cinerea</name>
    <dbReference type="NCBI Taxonomy" id="999810"/>
    <lineage>
        <taxon>Eukaryota</taxon>
        <taxon>Fungi</taxon>
        <taxon>Dikarya</taxon>
        <taxon>Ascomycota</taxon>
        <taxon>Pezizomycotina</taxon>
        <taxon>Leotiomycetes</taxon>
        <taxon>Helotiales</taxon>
        <taxon>Sclerotiniaceae</taxon>
        <taxon>Botrytis</taxon>
    </lineage>
</organism>
<gene>
    <name evidence="2" type="ORF">BofuT4_P021320.1</name>
</gene>